<reference evidence="1" key="1">
    <citation type="submission" date="2014-09" db="EMBL/GenBank/DDBJ databases">
        <authorList>
            <person name="Magalhaes I.L.F."/>
            <person name="Oliveira U."/>
            <person name="Santos F.R."/>
            <person name="Vidigal T.H.D.A."/>
            <person name="Brescovit A.D."/>
            <person name="Santos A.J."/>
        </authorList>
    </citation>
    <scope>NUCLEOTIDE SEQUENCE</scope>
    <source>
        <tissue evidence="1">Shoot tissue taken approximately 20 cm above the soil surface</tissue>
    </source>
</reference>
<reference evidence="1" key="2">
    <citation type="journal article" date="2015" name="Data Brief">
        <title>Shoot transcriptome of the giant reed, Arundo donax.</title>
        <authorList>
            <person name="Barrero R.A."/>
            <person name="Guerrero F.D."/>
            <person name="Moolhuijzen P."/>
            <person name="Goolsby J.A."/>
            <person name="Tidwell J."/>
            <person name="Bellgard S.E."/>
            <person name="Bellgard M.I."/>
        </authorList>
    </citation>
    <scope>NUCLEOTIDE SEQUENCE</scope>
    <source>
        <tissue evidence="1">Shoot tissue taken approximately 20 cm above the soil surface</tissue>
    </source>
</reference>
<sequence length="23" mass="2598">MLTTIIVGCLQQESKPLESLEHK</sequence>
<dbReference type="EMBL" id="GBRH01249460">
    <property type="protein sequence ID" value="JAD48435.1"/>
    <property type="molecule type" value="Transcribed_RNA"/>
</dbReference>
<protein>
    <submittedName>
        <fullName evidence="1">Uncharacterized protein</fullName>
    </submittedName>
</protein>
<proteinExistence type="predicted"/>
<accession>A0A0A9AHJ1</accession>
<name>A0A0A9AHJ1_ARUDO</name>
<evidence type="ECO:0000313" key="1">
    <source>
        <dbReference type="EMBL" id="JAD48435.1"/>
    </source>
</evidence>
<dbReference type="AlphaFoldDB" id="A0A0A9AHJ1"/>
<organism evidence="1">
    <name type="scientific">Arundo donax</name>
    <name type="common">Giant reed</name>
    <name type="synonym">Donax arundinaceus</name>
    <dbReference type="NCBI Taxonomy" id="35708"/>
    <lineage>
        <taxon>Eukaryota</taxon>
        <taxon>Viridiplantae</taxon>
        <taxon>Streptophyta</taxon>
        <taxon>Embryophyta</taxon>
        <taxon>Tracheophyta</taxon>
        <taxon>Spermatophyta</taxon>
        <taxon>Magnoliopsida</taxon>
        <taxon>Liliopsida</taxon>
        <taxon>Poales</taxon>
        <taxon>Poaceae</taxon>
        <taxon>PACMAD clade</taxon>
        <taxon>Arundinoideae</taxon>
        <taxon>Arundineae</taxon>
        <taxon>Arundo</taxon>
    </lineage>
</organism>